<dbReference type="OrthoDB" id="9801517at2"/>
<reference evidence="10 11" key="1">
    <citation type="submission" date="2015-09" db="EMBL/GenBank/DDBJ databases">
        <authorList>
            <consortium name="Pathogen Informatics"/>
        </authorList>
    </citation>
    <scope>NUCLEOTIDE SEQUENCE [LARGE SCALE GENOMIC DNA]</scope>
    <source>
        <strain evidence="10 11">2789STDY5834928</strain>
    </source>
</reference>
<evidence type="ECO:0000256" key="2">
    <source>
        <dbReference type="ARBA" id="ARBA00022516"/>
    </source>
</evidence>
<keyword evidence="4" id="KW-0276">Fatty acid metabolism</keyword>
<gene>
    <name evidence="10" type="ORF">ERS852540_00267</name>
</gene>
<protein>
    <submittedName>
        <fullName evidence="10">Acyl-ACP thioesterase</fullName>
    </submittedName>
</protein>
<dbReference type="Pfam" id="PF01643">
    <property type="entry name" value="Acyl-ACP_TE"/>
    <property type="match status" value="1"/>
</dbReference>
<keyword evidence="7" id="KW-0275">Fatty acid biosynthesis</keyword>
<evidence type="ECO:0000256" key="3">
    <source>
        <dbReference type="ARBA" id="ARBA00022801"/>
    </source>
</evidence>
<dbReference type="GO" id="GO:0000036">
    <property type="term" value="F:acyl carrier activity"/>
    <property type="evidence" value="ECO:0007669"/>
    <property type="project" value="TreeGrafter"/>
</dbReference>
<evidence type="ECO:0000256" key="5">
    <source>
        <dbReference type="ARBA" id="ARBA00022946"/>
    </source>
</evidence>
<evidence type="ECO:0000256" key="1">
    <source>
        <dbReference type="ARBA" id="ARBA00006500"/>
    </source>
</evidence>
<evidence type="ECO:0000256" key="7">
    <source>
        <dbReference type="ARBA" id="ARBA00023160"/>
    </source>
</evidence>
<evidence type="ECO:0000256" key="4">
    <source>
        <dbReference type="ARBA" id="ARBA00022832"/>
    </source>
</evidence>
<sequence>MDSRKYTVEYIPEFADCDKKYDIKPQVILAWCAELAGNHLRSRNITREQMWKDGQVFLLTRAAVNFEKVPQYNNKLYMTTWEGGTKGSQFTRKFVVKDTDGNILCDVDTMWALVNPHSHKICRPSEYIYEQIPCEDEVEAKVIKFKAEAPEKIKDYTFVYSDIDANGHVNNGVYLRLMSDIIPQELTDKHLKTLRINFIHECRQGETVGLYLEINDKICTAEGRFPDGKVSFEAQAEFV</sequence>
<feature type="domain" description="Acyl-ACP thioesterase N-terminal hotdog" evidence="8">
    <location>
        <begin position="5"/>
        <end position="130"/>
    </location>
</feature>
<dbReference type="GO" id="GO:0016297">
    <property type="term" value="F:fatty acyl-[ACP] hydrolase activity"/>
    <property type="evidence" value="ECO:0007669"/>
    <property type="project" value="InterPro"/>
</dbReference>
<name>A0A174Z247_9FIRM</name>
<evidence type="ECO:0000259" key="9">
    <source>
        <dbReference type="Pfam" id="PF20791"/>
    </source>
</evidence>
<evidence type="ECO:0000313" key="10">
    <source>
        <dbReference type="EMBL" id="CUQ81484.1"/>
    </source>
</evidence>
<dbReference type="PANTHER" id="PTHR31727:SF6">
    <property type="entry name" value="OLEOYL-ACYL CARRIER PROTEIN THIOESTERASE 1, CHLOROPLASTIC"/>
    <property type="match status" value="1"/>
</dbReference>
<comment type="similarity">
    <text evidence="1">Belongs to the acyl-ACP thioesterase family.</text>
</comment>
<evidence type="ECO:0000313" key="11">
    <source>
        <dbReference type="Proteomes" id="UP000095662"/>
    </source>
</evidence>
<evidence type="ECO:0000256" key="6">
    <source>
        <dbReference type="ARBA" id="ARBA00023098"/>
    </source>
</evidence>
<dbReference type="EMBL" id="CZBY01000002">
    <property type="protein sequence ID" value="CUQ81484.1"/>
    <property type="molecule type" value="Genomic_DNA"/>
</dbReference>
<dbReference type="InterPro" id="IPR029069">
    <property type="entry name" value="HotDog_dom_sf"/>
</dbReference>
<keyword evidence="3" id="KW-0378">Hydrolase</keyword>
<keyword evidence="5" id="KW-0809">Transit peptide</keyword>
<proteinExistence type="inferred from homology"/>
<dbReference type="AlphaFoldDB" id="A0A174Z247"/>
<evidence type="ECO:0000259" key="8">
    <source>
        <dbReference type="Pfam" id="PF01643"/>
    </source>
</evidence>
<dbReference type="InterPro" id="IPR049427">
    <property type="entry name" value="Acyl-ACP_TE_C"/>
</dbReference>
<dbReference type="STRING" id="39492.ERS852540_00267"/>
<keyword evidence="6" id="KW-0443">Lipid metabolism</keyword>
<dbReference type="Proteomes" id="UP000095662">
    <property type="component" value="Unassembled WGS sequence"/>
</dbReference>
<keyword evidence="2" id="KW-0444">Lipid biosynthesis</keyword>
<dbReference type="InterPro" id="IPR045023">
    <property type="entry name" value="FATA/B"/>
</dbReference>
<dbReference type="InterPro" id="IPR002864">
    <property type="entry name" value="Acyl-ACP_thioesterase_NHD"/>
</dbReference>
<organism evidence="10 11">
    <name type="scientific">[Eubacterium] siraeum</name>
    <dbReference type="NCBI Taxonomy" id="39492"/>
    <lineage>
        <taxon>Bacteria</taxon>
        <taxon>Bacillati</taxon>
        <taxon>Bacillota</taxon>
        <taxon>Clostridia</taxon>
        <taxon>Eubacteriales</taxon>
        <taxon>Oscillospiraceae</taxon>
        <taxon>Oscillospiraceae incertae sedis</taxon>
    </lineage>
</organism>
<feature type="domain" description="Acyl-ACP thioesterase-like C-terminal" evidence="9">
    <location>
        <begin position="149"/>
        <end position="213"/>
    </location>
</feature>
<accession>A0A174Z247</accession>
<dbReference type="PANTHER" id="PTHR31727">
    <property type="entry name" value="OLEOYL-ACYL CARRIER PROTEIN THIOESTERASE 1, CHLOROPLASTIC"/>
    <property type="match status" value="1"/>
</dbReference>
<dbReference type="Gene3D" id="3.10.129.10">
    <property type="entry name" value="Hotdog Thioesterase"/>
    <property type="match status" value="1"/>
</dbReference>
<dbReference type="SUPFAM" id="SSF54637">
    <property type="entry name" value="Thioesterase/thiol ester dehydrase-isomerase"/>
    <property type="match status" value="2"/>
</dbReference>
<dbReference type="Pfam" id="PF20791">
    <property type="entry name" value="Acyl-ACP_TE_C"/>
    <property type="match status" value="1"/>
</dbReference>